<proteinExistence type="predicted"/>
<dbReference type="PANTHER" id="PTHR30055">
    <property type="entry name" value="HTH-TYPE TRANSCRIPTIONAL REGULATOR RUTR"/>
    <property type="match status" value="1"/>
</dbReference>
<reference evidence="4 5" key="1">
    <citation type="submission" date="2011-11" db="EMBL/GenBank/DDBJ databases">
        <title>Whole genome shotgun sequence of Gordonia araii NBRC 100433.</title>
        <authorList>
            <person name="Yoshida Y."/>
            <person name="Hosoyama A."/>
            <person name="Tsuchikane K."/>
            <person name="Katsumata H."/>
            <person name="Yamazaki S."/>
            <person name="Fujita N."/>
        </authorList>
    </citation>
    <scope>NUCLEOTIDE SEQUENCE [LARGE SCALE GENOMIC DNA]</scope>
    <source>
        <strain evidence="4 5">NBRC 100433</strain>
    </source>
</reference>
<dbReference type="SUPFAM" id="SSF48498">
    <property type="entry name" value="Tetracyclin repressor-like, C-terminal domain"/>
    <property type="match status" value="1"/>
</dbReference>
<sequence length="227" mass="24441">MGSIGDAQDDRTTRARVRDVAIDEFARHGFATTVRTIADAAGVSPGLVIHHFGSKAGLRTECDDTVLAALVSSKRFLMDVSPAYEAYLDRLQNDDDSRTHIVYLLRAVAEGGDVARAFLAKLVEQTRESLRLGVDAGQIRPSVDEDGRALYLAYISIGALLLDTVMHPPPDWSDPVGIIRGYIDRVAVAGTEVAVHGIMTDPAVLDAALAMKDQSKNRERLQGGEAG</sequence>
<comment type="caution">
    <text evidence="4">The sequence shown here is derived from an EMBL/GenBank/DDBJ whole genome shotgun (WGS) entry which is preliminary data.</text>
</comment>
<dbReference type="STRING" id="1073574.GOARA_056_01200"/>
<dbReference type="OrthoDB" id="3403733at2"/>
<gene>
    <name evidence="4" type="ORF">GOARA_056_01200</name>
</gene>
<keyword evidence="5" id="KW-1185">Reference proteome</keyword>
<dbReference type="GO" id="GO:0003700">
    <property type="term" value="F:DNA-binding transcription factor activity"/>
    <property type="evidence" value="ECO:0007669"/>
    <property type="project" value="TreeGrafter"/>
</dbReference>
<protein>
    <submittedName>
        <fullName evidence="4">Putative TetR family transcriptional regulator</fullName>
    </submittedName>
</protein>
<dbReference type="PRINTS" id="PR00455">
    <property type="entry name" value="HTHTETR"/>
</dbReference>
<dbReference type="RefSeq" id="WP_007322447.1">
    <property type="nucleotide sequence ID" value="NZ_BAEE01000056.1"/>
</dbReference>
<evidence type="ECO:0000313" key="4">
    <source>
        <dbReference type="EMBL" id="GAB10372.1"/>
    </source>
</evidence>
<evidence type="ECO:0000256" key="2">
    <source>
        <dbReference type="PROSITE-ProRule" id="PRU00335"/>
    </source>
</evidence>
<dbReference type="Pfam" id="PF00440">
    <property type="entry name" value="TetR_N"/>
    <property type="match status" value="1"/>
</dbReference>
<evidence type="ECO:0000256" key="1">
    <source>
        <dbReference type="ARBA" id="ARBA00023125"/>
    </source>
</evidence>
<evidence type="ECO:0000313" key="5">
    <source>
        <dbReference type="Proteomes" id="UP000035088"/>
    </source>
</evidence>
<accession>G7H3E7</accession>
<dbReference type="SUPFAM" id="SSF46689">
    <property type="entry name" value="Homeodomain-like"/>
    <property type="match status" value="1"/>
</dbReference>
<dbReference type="InterPro" id="IPR001647">
    <property type="entry name" value="HTH_TetR"/>
</dbReference>
<dbReference type="Pfam" id="PF17933">
    <property type="entry name" value="TetR_C_25"/>
    <property type="match status" value="1"/>
</dbReference>
<evidence type="ECO:0000259" key="3">
    <source>
        <dbReference type="PROSITE" id="PS50977"/>
    </source>
</evidence>
<dbReference type="EMBL" id="BAEE01000056">
    <property type="protein sequence ID" value="GAB10372.1"/>
    <property type="molecule type" value="Genomic_DNA"/>
</dbReference>
<dbReference type="Gene3D" id="1.10.357.10">
    <property type="entry name" value="Tetracycline Repressor, domain 2"/>
    <property type="match status" value="1"/>
</dbReference>
<dbReference type="GO" id="GO:0000976">
    <property type="term" value="F:transcription cis-regulatory region binding"/>
    <property type="evidence" value="ECO:0007669"/>
    <property type="project" value="TreeGrafter"/>
</dbReference>
<feature type="domain" description="HTH tetR-type" evidence="3">
    <location>
        <begin position="11"/>
        <end position="70"/>
    </location>
</feature>
<keyword evidence="1 2" id="KW-0238">DNA-binding</keyword>
<dbReference type="PANTHER" id="PTHR30055:SF146">
    <property type="entry name" value="HTH-TYPE TRANSCRIPTIONAL DUAL REGULATOR CECR"/>
    <property type="match status" value="1"/>
</dbReference>
<organism evidence="4 5">
    <name type="scientific">Gordonia araii NBRC 100433</name>
    <dbReference type="NCBI Taxonomy" id="1073574"/>
    <lineage>
        <taxon>Bacteria</taxon>
        <taxon>Bacillati</taxon>
        <taxon>Actinomycetota</taxon>
        <taxon>Actinomycetes</taxon>
        <taxon>Mycobacteriales</taxon>
        <taxon>Gordoniaceae</taxon>
        <taxon>Gordonia</taxon>
    </lineage>
</organism>
<feature type="DNA-binding region" description="H-T-H motif" evidence="2">
    <location>
        <begin position="33"/>
        <end position="52"/>
    </location>
</feature>
<dbReference type="PROSITE" id="PS50977">
    <property type="entry name" value="HTH_TETR_2"/>
    <property type="match status" value="1"/>
</dbReference>
<dbReference type="InterPro" id="IPR036271">
    <property type="entry name" value="Tet_transcr_reg_TetR-rel_C_sf"/>
</dbReference>
<dbReference type="InterPro" id="IPR041484">
    <property type="entry name" value="TetR_C_25"/>
</dbReference>
<dbReference type="InterPro" id="IPR009057">
    <property type="entry name" value="Homeodomain-like_sf"/>
</dbReference>
<dbReference type="Proteomes" id="UP000035088">
    <property type="component" value="Unassembled WGS sequence"/>
</dbReference>
<dbReference type="AlphaFoldDB" id="G7H3E7"/>
<dbReference type="InterPro" id="IPR050109">
    <property type="entry name" value="HTH-type_TetR-like_transc_reg"/>
</dbReference>
<name>G7H3E7_9ACTN</name>